<reference evidence="1" key="1">
    <citation type="submission" date="2016-05" db="EMBL/GenBank/DDBJ databases">
        <authorList>
            <person name="Lavstsen T."/>
            <person name="Jespersen J.S."/>
        </authorList>
    </citation>
    <scope>NUCLEOTIDE SEQUENCE</scope>
    <source>
        <tissue evidence="1">Brain</tissue>
    </source>
</reference>
<reference evidence="1" key="2">
    <citation type="submission" date="2016-06" db="EMBL/GenBank/DDBJ databases">
        <title>The genome of a short-lived fish provides insights into sex chromosome evolution and the genetic control of aging.</title>
        <authorList>
            <person name="Reichwald K."/>
            <person name="Felder M."/>
            <person name="Petzold A."/>
            <person name="Koch P."/>
            <person name="Groth M."/>
            <person name="Platzer M."/>
        </authorList>
    </citation>
    <scope>NUCLEOTIDE SEQUENCE</scope>
    <source>
        <tissue evidence="1">Brain</tissue>
    </source>
</reference>
<gene>
    <name evidence="1" type="primary">Nfu_g_1_019555</name>
</gene>
<dbReference type="AlphaFoldDB" id="A0A1A8JWW8"/>
<accession>A0A1A8JWW8</accession>
<feature type="non-terminal residue" evidence="1">
    <location>
        <position position="42"/>
    </location>
</feature>
<organism evidence="1">
    <name type="scientific">Nothobranchius kuhntae</name>
    <name type="common">Beira killifish</name>
    <dbReference type="NCBI Taxonomy" id="321403"/>
    <lineage>
        <taxon>Eukaryota</taxon>
        <taxon>Metazoa</taxon>
        <taxon>Chordata</taxon>
        <taxon>Craniata</taxon>
        <taxon>Vertebrata</taxon>
        <taxon>Euteleostomi</taxon>
        <taxon>Actinopterygii</taxon>
        <taxon>Neopterygii</taxon>
        <taxon>Teleostei</taxon>
        <taxon>Neoteleostei</taxon>
        <taxon>Acanthomorphata</taxon>
        <taxon>Ovalentaria</taxon>
        <taxon>Atherinomorphae</taxon>
        <taxon>Cyprinodontiformes</taxon>
        <taxon>Nothobranchiidae</taxon>
        <taxon>Nothobranchius</taxon>
    </lineage>
</organism>
<feature type="non-terminal residue" evidence="1">
    <location>
        <position position="1"/>
    </location>
</feature>
<name>A0A1A8JWW8_NOTKU</name>
<evidence type="ECO:0000313" key="1">
    <source>
        <dbReference type="EMBL" id="SBR23879.1"/>
    </source>
</evidence>
<proteinExistence type="predicted"/>
<protein>
    <submittedName>
        <fullName evidence="1">Uncharacterized protein</fullName>
    </submittedName>
</protein>
<dbReference type="EMBL" id="HAEE01003859">
    <property type="protein sequence ID" value="SBR23879.1"/>
    <property type="molecule type" value="Transcribed_RNA"/>
</dbReference>
<sequence length="42" mass="4711">LCRQLTFDCDVNFETVSAVTDITEGCRNASMDIDNIKKAFIL</sequence>